<feature type="region of interest" description="Disordered" evidence="7">
    <location>
        <begin position="246"/>
        <end position="312"/>
    </location>
</feature>
<feature type="compositionally biased region" description="Basic and acidic residues" evidence="7">
    <location>
        <begin position="246"/>
        <end position="279"/>
    </location>
</feature>
<dbReference type="CDD" id="cd01425">
    <property type="entry name" value="RPS2"/>
    <property type="match status" value="1"/>
</dbReference>
<dbReference type="PROSITE" id="PS00963">
    <property type="entry name" value="RIBOSOMAL_S2_2"/>
    <property type="match status" value="1"/>
</dbReference>
<comment type="similarity">
    <text evidence="1 5 6">Belongs to the universal ribosomal protein uS2 family.</text>
</comment>
<dbReference type="SUPFAM" id="SSF52313">
    <property type="entry name" value="Ribosomal protein S2"/>
    <property type="match status" value="1"/>
</dbReference>
<evidence type="ECO:0000256" key="4">
    <source>
        <dbReference type="ARBA" id="ARBA00035256"/>
    </source>
</evidence>
<evidence type="ECO:0000256" key="3">
    <source>
        <dbReference type="ARBA" id="ARBA00023274"/>
    </source>
</evidence>
<evidence type="ECO:0000313" key="8">
    <source>
        <dbReference type="EMBL" id="OGC52028.1"/>
    </source>
</evidence>
<dbReference type="AlphaFoldDB" id="A0A1F4V4D0"/>
<evidence type="ECO:0000256" key="7">
    <source>
        <dbReference type="SAM" id="MobiDB-lite"/>
    </source>
</evidence>
<comment type="caution">
    <text evidence="8">The sequence shown here is derived from an EMBL/GenBank/DDBJ whole genome shotgun (WGS) entry which is preliminary data.</text>
</comment>
<dbReference type="Gene3D" id="3.40.50.10490">
    <property type="entry name" value="Glucose-6-phosphate isomerase like protein, domain 1"/>
    <property type="match status" value="1"/>
</dbReference>
<protein>
    <recommendedName>
        <fullName evidence="4 5">Small ribosomal subunit protein uS2</fullName>
    </recommendedName>
</protein>
<evidence type="ECO:0000256" key="5">
    <source>
        <dbReference type="HAMAP-Rule" id="MF_00291"/>
    </source>
</evidence>
<feature type="compositionally biased region" description="Basic and acidic residues" evidence="7">
    <location>
        <begin position="286"/>
        <end position="297"/>
    </location>
</feature>
<accession>A0A1F4V4D0</accession>
<dbReference type="NCBIfam" id="TIGR01011">
    <property type="entry name" value="rpsB_bact"/>
    <property type="match status" value="1"/>
</dbReference>
<keyword evidence="3 5" id="KW-0687">Ribonucleoprotein</keyword>
<evidence type="ECO:0000256" key="1">
    <source>
        <dbReference type="ARBA" id="ARBA00006242"/>
    </source>
</evidence>
<dbReference type="GO" id="GO:0003735">
    <property type="term" value="F:structural constituent of ribosome"/>
    <property type="evidence" value="ECO:0007669"/>
    <property type="project" value="InterPro"/>
</dbReference>
<dbReference type="PANTHER" id="PTHR12534">
    <property type="entry name" value="30S RIBOSOMAL PROTEIN S2 PROKARYOTIC AND ORGANELLAR"/>
    <property type="match status" value="1"/>
</dbReference>
<evidence type="ECO:0000256" key="6">
    <source>
        <dbReference type="RuleBase" id="RU003631"/>
    </source>
</evidence>
<organism evidence="8 9">
    <name type="scientific">candidate division WWE3 bacterium RIFCSPLOWO2_01_FULL_39_13</name>
    <dbReference type="NCBI Taxonomy" id="1802624"/>
    <lineage>
        <taxon>Bacteria</taxon>
        <taxon>Katanobacteria</taxon>
    </lineage>
</organism>
<dbReference type="Gene3D" id="1.10.287.610">
    <property type="entry name" value="Helix hairpin bin"/>
    <property type="match status" value="1"/>
</dbReference>
<reference evidence="8 9" key="1">
    <citation type="journal article" date="2016" name="Nat. Commun.">
        <title>Thousands of microbial genomes shed light on interconnected biogeochemical processes in an aquifer system.</title>
        <authorList>
            <person name="Anantharaman K."/>
            <person name="Brown C.T."/>
            <person name="Hug L.A."/>
            <person name="Sharon I."/>
            <person name="Castelle C.J."/>
            <person name="Probst A.J."/>
            <person name="Thomas B.C."/>
            <person name="Singh A."/>
            <person name="Wilkins M.J."/>
            <person name="Karaoz U."/>
            <person name="Brodie E.L."/>
            <person name="Williams K.H."/>
            <person name="Hubbard S.S."/>
            <person name="Banfield J.F."/>
        </authorList>
    </citation>
    <scope>NUCLEOTIDE SEQUENCE [LARGE SCALE GENOMIC DNA]</scope>
</reference>
<dbReference type="InterPro" id="IPR001865">
    <property type="entry name" value="Ribosomal_uS2"/>
</dbReference>
<gene>
    <name evidence="5" type="primary">rpsB</name>
    <name evidence="8" type="ORF">A2982_00260</name>
</gene>
<dbReference type="PANTHER" id="PTHR12534:SF0">
    <property type="entry name" value="SMALL RIBOSOMAL SUBUNIT PROTEIN US2M"/>
    <property type="match status" value="1"/>
</dbReference>
<feature type="compositionally biased region" description="Basic residues" evidence="7">
    <location>
        <begin position="298"/>
        <end position="312"/>
    </location>
</feature>
<dbReference type="InterPro" id="IPR018130">
    <property type="entry name" value="Ribosomal_uS2_CS"/>
</dbReference>
<dbReference type="InterPro" id="IPR023591">
    <property type="entry name" value="Ribosomal_uS2_flav_dom_sf"/>
</dbReference>
<dbReference type="PRINTS" id="PR00395">
    <property type="entry name" value="RIBOSOMALS2"/>
</dbReference>
<dbReference type="Proteomes" id="UP000178771">
    <property type="component" value="Unassembled WGS sequence"/>
</dbReference>
<evidence type="ECO:0000313" key="9">
    <source>
        <dbReference type="Proteomes" id="UP000178771"/>
    </source>
</evidence>
<dbReference type="InterPro" id="IPR005706">
    <property type="entry name" value="Ribosomal_uS2_bac/mit/plastid"/>
</dbReference>
<dbReference type="HAMAP" id="MF_00291_B">
    <property type="entry name" value="Ribosomal_uS2_B"/>
    <property type="match status" value="1"/>
</dbReference>
<keyword evidence="2 5" id="KW-0689">Ribosomal protein</keyword>
<dbReference type="PROSITE" id="PS00962">
    <property type="entry name" value="RIBOSOMAL_S2_1"/>
    <property type="match status" value="1"/>
</dbReference>
<name>A0A1F4V4D0_UNCKA</name>
<dbReference type="Pfam" id="PF00318">
    <property type="entry name" value="Ribosomal_S2"/>
    <property type="match status" value="1"/>
</dbReference>
<evidence type="ECO:0000256" key="2">
    <source>
        <dbReference type="ARBA" id="ARBA00022980"/>
    </source>
</evidence>
<dbReference type="GO" id="GO:0015935">
    <property type="term" value="C:small ribosomal subunit"/>
    <property type="evidence" value="ECO:0007669"/>
    <property type="project" value="InterPro"/>
</dbReference>
<dbReference type="EMBL" id="MEVH01000007">
    <property type="protein sequence ID" value="OGC52028.1"/>
    <property type="molecule type" value="Genomic_DNA"/>
</dbReference>
<proteinExistence type="inferred from homology"/>
<sequence length="312" mass="34740">MKIPSVEEMIEAGVHFGHQTRRRNPKMDKFVYSTENKTSIIDLYQTADLLKTACEFLYDLAKNGKQIIIVGTKRQASGMVKKYAQESGAMFVNVRWLGGTFTNFSSVKKSRDELKNLKEGRDKGTFNKYTKKERLLINRKVEKLEELVGGIASLDSNPSAIVVIDPKREKTAVHEANIVNVPVVGLIDTNCNPDDINYPVSGNDDALKSIELFLSAVCSVIGQGYKEFESAKAKSAEVKKEDIKVPAVHELKPVQEESPKTAEKKKETAKAKENPEKKPAKALKKEKKEASKAEKKAGKTPKKAKSRKKKSS</sequence>
<dbReference type="STRING" id="1802624.A2982_00260"/>
<dbReference type="GO" id="GO:0006412">
    <property type="term" value="P:translation"/>
    <property type="evidence" value="ECO:0007669"/>
    <property type="project" value="UniProtKB-UniRule"/>
</dbReference>